<organism evidence="2 3">
    <name type="scientific">Arthrospiribacter ruber</name>
    <dbReference type="NCBI Taxonomy" id="2487934"/>
    <lineage>
        <taxon>Bacteria</taxon>
        <taxon>Pseudomonadati</taxon>
        <taxon>Bacteroidota</taxon>
        <taxon>Cytophagia</taxon>
        <taxon>Cytophagales</taxon>
        <taxon>Cyclobacteriaceae</taxon>
        <taxon>Arthrospiribacter</taxon>
    </lineage>
</organism>
<reference evidence="2 3" key="1">
    <citation type="journal article" date="2020" name="Syst. Appl. Microbiol.">
        <title>Arthrospiribacter ruber gen. nov., sp. nov., a novel bacterium isolated from Arthrospira cultures.</title>
        <authorList>
            <person name="Waleron M."/>
            <person name="Misztak A."/>
            <person name="Waleron M.M."/>
            <person name="Furmaniak M."/>
            <person name="Mrozik A."/>
            <person name="Waleron K."/>
        </authorList>
    </citation>
    <scope>NUCLEOTIDE SEQUENCE [LARGE SCALE GENOMIC DNA]</scope>
    <source>
        <strain evidence="2 3">DPMB0001</strain>
    </source>
</reference>
<feature type="transmembrane region" description="Helical" evidence="1">
    <location>
        <begin position="287"/>
        <end position="315"/>
    </location>
</feature>
<keyword evidence="1" id="KW-0812">Transmembrane</keyword>
<sequence length="343" mass="39528">MVMAYLSWGQSIIHSLLETSQYLAWPFYFYLVGNNFKVKTVERIIIIYGLLYVVLFFFQYANQGMVLFGKPLYGDEWSEDRGVIRIIFPGAGIFILAVFIALTKVTTTKTYVWFWVLILILGIVIPIMQVTRQFIAGMLLVYLYHFMANGKPIIKYALIFVVFLVGSILVNLEIDSIKGVLEAGKNDAKLGKNYIRVLAAKYFLEDYAPNDASKIFGSGAPYWGISSVGKFNERLADEKGYFLSDVGIIAVYAMFGVFAVLGFVIIWVKSFTIKLSESFSYAKYYLWYILFTSVTWYSVYYYHYIISTILALYLFQKGIEHEEKKKLLKKISTKMKLKITEYI</sequence>
<feature type="transmembrane region" description="Helical" evidence="1">
    <location>
        <begin position="44"/>
        <end position="62"/>
    </location>
</feature>
<comment type="caution">
    <text evidence="2">The sequence shown here is derived from an EMBL/GenBank/DDBJ whole genome shotgun (WGS) entry which is preliminary data.</text>
</comment>
<dbReference type="AlphaFoldDB" id="A0A951IYP5"/>
<feature type="transmembrane region" description="Helical" evidence="1">
    <location>
        <begin position="240"/>
        <end position="267"/>
    </location>
</feature>
<feature type="transmembrane region" description="Helical" evidence="1">
    <location>
        <begin position="12"/>
        <end position="32"/>
    </location>
</feature>
<gene>
    <name evidence="2" type="ORF">EGN73_10910</name>
</gene>
<feature type="transmembrane region" description="Helical" evidence="1">
    <location>
        <begin position="153"/>
        <end position="172"/>
    </location>
</feature>
<evidence type="ECO:0000313" key="3">
    <source>
        <dbReference type="Proteomes" id="UP000727490"/>
    </source>
</evidence>
<evidence type="ECO:0000256" key="1">
    <source>
        <dbReference type="SAM" id="Phobius"/>
    </source>
</evidence>
<evidence type="ECO:0000313" key="2">
    <source>
        <dbReference type="EMBL" id="MBW3468316.1"/>
    </source>
</evidence>
<dbReference type="RefSeq" id="WP_219289411.1">
    <property type="nucleotide sequence ID" value="NZ_RPHB01000004.1"/>
</dbReference>
<dbReference type="EMBL" id="RPHB01000004">
    <property type="protein sequence ID" value="MBW3468316.1"/>
    <property type="molecule type" value="Genomic_DNA"/>
</dbReference>
<feature type="transmembrane region" description="Helical" evidence="1">
    <location>
        <begin position="114"/>
        <end position="147"/>
    </location>
</feature>
<keyword evidence="3" id="KW-1185">Reference proteome</keyword>
<dbReference type="Proteomes" id="UP000727490">
    <property type="component" value="Unassembled WGS sequence"/>
</dbReference>
<proteinExistence type="predicted"/>
<protein>
    <submittedName>
        <fullName evidence="2">Uncharacterized protein</fullName>
    </submittedName>
</protein>
<keyword evidence="1" id="KW-1133">Transmembrane helix</keyword>
<accession>A0A951IYP5</accession>
<keyword evidence="1" id="KW-0472">Membrane</keyword>
<feature type="transmembrane region" description="Helical" evidence="1">
    <location>
        <begin position="82"/>
        <end position="102"/>
    </location>
</feature>
<name>A0A951IYP5_9BACT</name>